<dbReference type="Proteomes" id="UP000035199">
    <property type="component" value="Plasmid phiCmus45274"/>
</dbReference>
<gene>
    <name evidence="1" type="ORF">CMUST_04525</name>
    <name evidence="2" type="ORF">CMUST_15695</name>
</gene>
<evidence type="ECO:0000313" key="1">
    <source>
        <dbReference type="EMBL" id="AKK05247.1"/>
    </source>
</evidence>
<evidence type="ECO:0000313" key="2">
    <source>
        <dbReference type="EMBL" id="AKK07427.1"/>
    </source>
</evidence>
<dbReference type="EMBL" id="CP011542">
    <property type="protein sequence ID" value="AKK05247.1"/>
    <property type="molecule type" value="Genomic_DNA"/>
</dbReference>
<dbReference type="EMBL" id="CP011544">
    <property type="protein sequence ID" value="AKK07427.1"/>
    <property type="molecule type" value="Genomic_DNA"/>
</dbReference>
<reference evidence="1 3" key="1">
    <citation type="journal article" date="2015" name="Genome Announc.">
        <title>Complete Genome Sequence of the Type Strain Corynebacterium mustelae DSM 45274, Isolated from Various Tissues of a Male Ferret with Lethal Sepsis.</title>
        <authorList>
            <person name="Ruckert C."/>
            <person name="Eimer J."/>
            <person name="Winkler A."/>
            <person name="Tauch A."/>
        </authorList>
    </citation>
    <scope>NUCLEOTIDE SEQUENCE [LARGE SCALE GENOMIC DNA]</scope>
    <source>
        <strain evidence="1 3">DSM 45274</strain>
        <plasmid evidence="2">phiCmus45274</plasmid>
        <plasmid evidence="3">Plasmid phiCmus45274</plasmid>
    </source>
</reference>
<dbReference type="Proteomes" id="UP000035199">
    <property type="component" value="Chromosome"/>
</dbReference>
<organism evidence="1 3">
    <name type="scientific">Corynebacterium mustelae</name>
    <dbReference type="NCBI Taxonomy" id="571915"/>
    <lineage>
        <taxon>Bacteria</taxon>
        <taxon>Bacillati</taxon>
        <taxon>Actinomycetota</taxon>
        <taxon>Actinomycetes</taxon>
        <taxon>Mycobacteriales</taxon>
        <taxon>Corynebacteriaceae</taxon>
        <taxon>Corynebacterium</taxon>
    </lineage>
</organism>
<reference evidence="3" key="2">
    <citation type="submission" date="2015-05" db="EMBL/GenBank/DDBJ databases">
        <title>Complete genome sequence of Corynebacterium mustelae DSM 45274, isolated from various tissues of a male ferret with lethal sepsis.</title>
        <authorList>
            <person name="Ruckert C."/>
            <person name="Albersmeier A."/>
            <person name="Winkler A."/>
            <person name="Tauch A."/>
        </authorList>
    </citation>
    <scope>NUCLEOTIDE SEQUENCE [LARGE SCALE GENOMIC DNA]</scope>
    <source>
        <strain evidence="3">DSM 45274</strain>
        <plasmid evidence="3">Plasmid phiCmus45274</plasmid>
    </source>
</reference>
<dbReference type="AlphaFoldDB" id="A0A0G3H2D5"/>
<accession>A0A0G3H2D5</accession>
<protein>
    <submittedName>
        <fullName evidence="1">Uncharacterized protein</fullName>
    </submittedName>
</protein>
<dbReference type="PATRIC" id="fig|571915.4.peg.3369"/>
<sequence>MTLTDWLNHKRHRDQVAEDSGQWIGLFDDNCEPLFDCPEPMEATAPSTKNAPADGAFSFPIRSPRGVVHPIATELLSDRLGRTDAQGRLTVIPDRPLFIGFKRRGCPLVFFEVTHAVAEGEGEVPSTLQVNVVSLLNVFRRIPAMSAPTSWTGVWHTFERDWVGPADAAVTFKKPRDLQDIKLVTVADGVTIEGPADVAITRLVQESVTAAFKAMGVADDVIHVVPVNSPAPSSPHVLIRPTDQSLWETCGALAQSAGVLLSAHMTVPGEDSHPLDRSFAKPTLVVRAQQLEVQA</sequence>
<geneLocation type="plasmid" evidence="2 3">
    <name>phiCmus45274</name>
</geneLocation>
<keyword evidence="3" id="KW-1185">Reference proteome</keyword>
<evidence type="ECO:0000313" key="3">
    <source>
        <dbReference type="Proteomes" id="UP000035199"/>
    </source>
</evidence>
<proteinExistence type="predicted"/>
<dbReference type="KEGG" id="cmv:CMUST_15695"/>
<name>A0A0G3H2D5_9CORY</name>
<keyword evidence="2" id="KW-0614">Plasmid</keyword>
<dbReference type="STRING" id="571915.CMUST_04525"/>
<dbReference type="KEGG" id="cmv:CMUST_04525"/>